<feature type="compositionally biased region" description="Polar residues" evidence="2">
    <location>
        <begin position="303"/>
        <end position="318"/>
    </location>
</feature>
<keyword evidence="1" id="KW-0175">Coiled coil</keyword>
<feature type="coiled-coil region" evidence="1">
    <location>
        <begin position="366"/>
        <end position="414"/>
    </location>
</feature>
<evidence type="ECO:0000256" key="1">
    <source>
        <dbReference type="SAM" id="Coils"/>
    </source>
</evidence>
<evidence type="ECO:0000313" key="4">
    <source>
        <dbReference type="Proteomes" id="UP000316726"/>
    </source>
</evidence>
<organism evidence="3 4">
    <name type="scientific">Chloropicon primus</name>
    <dbReference type="NCBI Taxonomy" id="1764295"/>
    <lineage>
        <taxon>Eukaryota</taxon>
        <taxon>Viridiplantae</taxon>
        <taxon>Chlorophyta</taxon>
        <taxon>Chloropicophyceae</taxon>
        <taxon>Chloropicales</taxon>
        <taxon>Chloropicaceae</taxon>
        <taxon>Chloropicon</taxon>
    </lineage>
</organism>
<keyword evidence="4" id="KW-1185">Reference proteome</keyword>
<sequence length="570" mass="63165">MTTETPQPASASASVSPSQTMASARHKVLLDSRMRRCKAKMDNVSAHDLSQILRKASLLWAIPANKELLKSAFSQASRTAKHRMTRYEFRRHINSCVLPEPLSHEEVGLLMTWIEPIKEKTIDFDTVEAKLAVLLEGLRTYSEKRSLLGYFNEKFQFNDMLATAQKAPNSVGSFTTRPEVPPSSMSESKIPITYSPSLKSPTSLYASPLNKNKKLNSKTIANLKEGIGELGKKIETMRKEQKNTNPFLSSRVKSGNSMFASNTTSLVSPLREDALSVLKQEFQQIGEKVDKIRRQNDRLQFGFPQQPTPSVAAMSSPTPAKAEAQEAGASSAQAQGTEVGARSPAAPPEPIPTDPKSMQAELVRLRKTLEEEKRAKADNAAELQATRAMHEASMKDINSKLQNLESLVSEKTTEVGTLKVALSRAKDDALTAVESEKQHTDDLIKREERLLNTLMKQLNKAQNEQVQLDEYAEEIDKVYDSLEKLYTSLKSESRPLSIAPPPPEEETRVQHQPSALVAHQLNTVARSTGNPFATSPLEPELPPALEVEPDVKQQLSSLKSELHALLRVLE</sequence>
<feature type="region of interest" description="Disordered" evidence="2">
    <location>
        <begin position="1"/>
        <end position="25"/>
    </location>
</feature>
<gene>
    <name evidence="3" type="ORF">A3770_06p41530</name>
</gene>
<name>A0A5B8MPV7_9CHLO</name>
<dbReference type="Proteomes" id="UP000316726">
    <property type="component" value="Chromosome 6"/>
</dbReference>
<protein>
    <submittedName>
        <fullName evidence="3">Uncharacterized protein</fullName>
    </submittedName>
</protein>
<accession>A0A5B8MPV7</accession>
<feature type="region of interest" description="Disordered" evidence="2">
    <location>
        <begin position="301"/>
        <end position="355"/>
    </location>
</feature>
<dbReference type="EMBL" id="CP031039">
    <property type="protein sequence ID" value="QDZ21635.1"/>
    <property type="molecule type" value="Genomic_DNA"/>
</dbReference>
<feature type="region of interest" description="Disordered" evidence="2">
    <location>
        <begin position="169"/>
        <end position="188"/>
    </location>
</feature>
<evidence type="ECO:0000256" key="2">
    <source>
        <dbReference type="SAM" id="MobiDB-lite"/>
    </source>
</evidence>
<feature type="compositionally biased region" description="Low complexity" evidence="2">
    <location>
        <begin position="325"/>
        <end position="344"/>
    </location>
</feature>
<feature type="compositionally biased region" description="Low complexity" evidence="2">
    <location>
        <begin position="1"/>
        <end position="19"/>
    </location>
</feature>
<feature type="coiled-coil region" evidence="1">
    <location>
        <begin position="444"/>
        <end position="492"/>
    </location>
</feature>
<evidence type="ECO:0000313" key="3">
    <source>
        <dbReference type="EMBL" id="QDZ21635.1"/>
    </source>
</evidence>
<feature type="region of interest" description="Disordered" evidence="2">
    <location>
        <begin position="493"/>
        <end position="512"/>
    </location>
</feature>
<reference evidence="3 4" key="1">
    <citation type="submission" date="2018-07" db="EMBL/GenBank/DDBJ databases">
        <title>The complete nuclear genome of the prasinophyte Chloropicon primus (CCMP1205).</title>
        <authorList>
            <person name="Pombert J.-F."/>
            <person name="Otis C."/>
            <person name="Turmel M."/>
            <person name="Lemieux C."/>
        </authorList>
    </citation>
    <scope>NUCLEOTIDE SEQUENCE [LARGE SCALE GENOMIC DNA]</scope>
    <source>
        <strain evidence="3 4">CCMP1205</strain>
    </source>
</reference>
<proteinExistence type="predicted"/>
<dbReference type="AlphaFoldDB" id="A0A5B8MPV7"/>